<gene>
    <name evidence="10" type="ORF">ISN45_Aa04g012680</name>
</gene>
<comment type="caution">
    <text evidence="10">The sequence shown here is derived from an EMBL/GenBank/DDBJ whole genome shotgun (WGS) entry which is preliminary data.</text>
</comment>
<dbReference type="GO" id="GO:0005576">
    <property type="term" value="C:extracellular region"/>
    <property type="evidence" value="ECO:0007669"/>
    <property type="project" value="UniProtKB-SubCell"/>
</dbReference>
<evidence type="ECO:0000256" key="4">
    <source>
        <dbReference type="ARBA" id="ARBA00022529"/>
    </source>
</evidence>
<keyword evidence="11" id="KW-1185">Reference proteome</keyword>
<sequence>MAKAASSLVFPIIFLVMFALVEQNMGCMAVLGSCGVITDCSGTCKTKFGQDASGDCDRDGGVVTCVCGYSCPSPHKLHM</sequence>
<dbReference type="PROSITE" id="PS51257">
    <property type="entry name" value="PROKAR_LIPOPROTEIN"/>
    <property type="match status" value="1"/>
</dbReference>
<organism evidence="10 11">
    <name type="scientific">Arabidopsis thaliana x Arabidopsis arenosa</name>
    <dbReference type="NCBI Taxonomy" id="1240361"/>
    <lineage>
        <taxon>Eukaryota</taxon>
        <taxon>Viridiplantae</taxon>
        <taxon>Streptophyta</taxon>
        <taxon>Embryophyta</taxon>
        <taxon>Tracheophyta</taxon>
        <taxon>Spermatophyta</taxon>
        <taxon>Magnoliopsida</taxon>
        <taxon>eudicotyledons</taxon>
        <taxon>Gunneridae</taxon>
        <taxon>Pentapetalae</taxon>
        <taxon>rosids</taxon>
        <taxon>malvids</taxon>
        <taxon>Brassicales</taxon>
        <taxon>Brassicaceae</taxon>
        <taxon>Camelineae</taxon>
        <taxon>Arabidopsis</taxon>
    </lineage>
</organism>
<evidence type="ECO:0000256" key="2">
    <source>
        <dbReference type="ARBA" id="ARBA00006722"/>
    </source>
</evidence>
<evidence type="ECO:0000256" key="9">
    <source>
        <dbReference type="RuleBase" id="RU367109"/>
    </source>
</evidence>
<evidence type="ECO:0000256" key="5">
    <source>
        <dbReference type="ARBA" id="ARBA00022577"/>
    </source>
</evidence>
<evidence type="ECO:0000256" key="1">
    <source>
        <dbReference type="ARBA" id="ARBA00004613"/>
    </source>
</evidence>
<dbReference type="Proteomes" id="UP000694240">
    <property type="component" value="Chromosome 9"/>
</dbReference>
<evidence type="ECO:0000256" key="8">
    <source>
        <dbReference type="ARBA" id="ARBA00023157"/>
    </source>
</evidence>
<dbReference type="InterPro" id="IPR039641">
    <property type="entry name" value="LCR"/>
</dbReference>
<dbReference type="AlphaFoldDB" id="A0A8T2A729"/>
<name>A0A8T2A729_9BRAS</name>
<comment type="subcellular location">
    <subcellularLocation>
        <location evidence="1 9">Secreted</location>
    </subcellularLocation>
</comment>
<keyword evidence="5 9" id="KW-0295">Fungicide</keyword>
<protein>
    <recommendedName>
        <fullName evidence="9">Defensin-like protein</fullName>
    </recommendedName>
</protein>
<evidence type="ECO:0000313" key="11">
    <source>
        <dbReference type="Proteomes" id="UP000694240"/>
    </source>
</evidence>
<dbReference type="PANTHER" id="PTHR36788">
    <property type="entry name" value="DEFENSIN-LIKE PROTEIN 183"/>
    <property type="match status" value="1"/>
</dbReference>
<keyword evidence="8" id="KW-1015">Disulfide bond</keyword>
<proteinExistence type="inferred from homology"/>
<evidence type="ECO:0000256" key="7">
    <source>
        <dbReference type="ARBA" id="ARBA00022821"/>
    </source>
</evidence>
<evidence type="ECO:0000256" key="3">
    <source>
        <dbReference type="ARBA" id="ARBA00022525"/>
    </source>
</evidence>
<comment type="similarity">
    <text evidence="2 9">Belongs to the DEFL family.</text>
</comment>
<dbReference type="GO" id="GO:0031640">
    <property type="term" value="P:killing of cells of another organism"/>
    <property type="evidence" value="ECO:0007669"/>
    <property type="project" value="UniProtKB-UniRule"/>
</dbReference>
<dbReference type="EMBL" id="JAEFBK010000009">
    <property type="protein sequence ID" value="KAG7568450.1"/>
    <property type="molecule type" value="Genomic_DNA"/>
</dbReference>
<evidence type="ECO:0000313" key="10">
    <source>
        <dbReference type="EMBL" id="KAG7568450.1"/>
    </source>
</evidence>
<dbReference type="PANTHER" id="PTHR36788:SF3">
    <property type="entry name" value="DEFENSIN-LIKE PROTEIN 171-RELATED"/>
    <property type="match status" value="1"/>
</dbReference>
<feature type="signal peptide" evidence="9">
    <location>
        <begin position="1"/>
        <end position="23"/>
    </location>
</feature>
<keyword evidence="3 9" id="KW-0964">Secreted</keyword>
<keyword evidence="6 9" id="KW-0732">Signal</keyword>
<accession>A0A8T2A729</accession>
<keyword evidence="7 9" id="KW-0611">Plant defense</keyword>
<reference evidence="10 11" key="1">
    <citation type="submission" date="2020-12" db="EMBL/GenBank/DDBJ databases">
        <title>Concerted genomic and epigenomic changes stabilize Arabidopsis allopolyploids.</title>
        <authorList>
            <person name="Chen Z."/>
        </authorList>
    </citation>
    <scope>NUCLEOTIDE SEQUENCE [LARGE SCALE GENOMIC DNA]</scope>
    <source>
        <strain evidence="10">Allo738</strain>
        <tissue evidence="10">Leaf</tissue>
    </source>
</reference>
<dbReference type="GO" id="GO:0050832">
    <property type="term" value="P:defense response to fungus"/>
    <property type="evidence" value="ECO:0007669"/>
    <property type="project" value="UniProtKB-UniRule"/>
</dbReference>
<keyword evidence="4 9" id="KW-0929">Antimicrobial</keyword>
<feature type="chain" id="PRO_5035958942" description="Defensin-like protein" evidence="9">
    <location>
        <begin position="24"/>
        <end position="79"/>
    </location>
</feature>
<evidence type="ECO:0000256" key="6">
    <source>
        <dbReference type="ARBA" id="ARBA00022729"/>
    </source>
</evidence>